<name>B1Z930_METPB</name>
<dbReference type="KEGG" id="mpo:Mpop_0910"/>
<gene>
    <name evidence="2" type="ordered locus">Mpop_0910</name>
</gene>
<dbReference type="HOGENOM" id="CLU_213279_0_0_5"/>
<dbReference type="AlphaFoldDB" id="B1Z930"/>
<dbReference type="eggNOG" id="ENOG50310A3">
    <property type="taxonomic scope" value="Bacteria"/>
</dbReference>
<evidence type="ECO:0000313" key="3">
    <source>
        <dbReference type="Proteomes" id="UP000007136"/>
    </source>
</evidence>
<reference evidence="2" key="1">
    <citation type="submission" date="2008-04" db="EMBL/GenBank/DDBJ databases">
        <title>Complete sequence of chromosome of Methylobacterium populi BJ001.</title>
        <authorList>
            <consortium name="US DOE Joint Genome Institute"/>
            <person name="Copeland A."/>
            <person name="Lucas S."/>
            <person name="Lapidus A."/>
            <person name="Glavina del Rio T."/>
            <person name="Dalin E."/>
            <person name="Tice H."/>
            <person name="Bruce D."/>
            <person name="Goodwin L."/>
            <person name="Pitluck S."/>
            <person name="Chertkov O."/>
            <person name="Brettin T."/>
            <person name="Detter J.C."/>
            <person name="Han C."/>
            <person name="Kuske C.R."/>
            <person name="Schmutz J."/>
            <person name="Larimer F."/>
            <person name="Land M."/>
            <person name="Hauser L."/>
            <person name="Kyrpides N."/>
            <person name="Mikhailova N."/>
            <person name="Marx C."/>
            <person name="Richardson P."/>
        </authorList>
    </citation>
    <scope>NUCLEOTIDE SEQUENCE [LARGE SCALE GENOMIC DNA]</scope>
    <source>
        <strain evidence="2">BJ001</strain>
    </source>
</reference>
<accession>B1Z930</accession>
<feature type="compositionally biased region" description="Basic and acidic residues" evidence="1">
    <location>
        <begin position="1"/>
        <end position="19"/>
    </location>
</feature>
<feature type="region of interest" description="Disordered" evidence="1">
    <location>
        <begin position="1"/>
        <end position="54"/>
    </location>
</feature>
<dbReference type="STRING" id="441620.Mpop_0910"/>
<dbReference type="RefSeq" id="WP_012452843.1">
    <property type="nucleotide sequence ID" value="NC_010725.1"/>
</dbReference>
<evidence type="ECO:0000256" key="1">
    <source>
        <dbReference type="SAM" id="MobiDB-lite"/>
    </source>
</evidence>
<dbReference type="Proteomes" id="UP000007136">
    <property type="component" value="Chromosome"/>
</dbReference>
<dbReference type="EMBL" id="CP001029">
    <property type="protein sequence ID" value="ACB79088.1"/>
    <property type="molecule type" value="Genomic_DNA"/>
</dbReference>
<sequence length="54" mass="5667">MSGQDRDDRDTDRERRDGTKPANSAPDAVKDPNEKTDGKPGAPAQGDETDPGAG</sequence>
<protein>
    <submittedName>
        <fullName evidence="2">Uncharacterized protein</fullName>
    </submittedName>
</protein>
<organism evidence="2 3">
    <name type="scientific">Methylorubrum populi (strain ATCC BAA-705 / NCIMB 13946 / BJ001)</name>
    <name type="common">Methylobacterium populi</name>
    <dbReference type="NCBI Taxonomy" id="441620"/>
    <lineage>
        <taxon>Bacteria</taxon>
        <taxon>Pseudomonadati</taxon>
        <taxon>Pseudomonadota</taxon>
        <taxon>Alphaproteobacteria</taxon>
        <taxon>Hyphomicrobiales</taxon>
        <taxon>Methylobacteriaceae</taxon>
        <taxon>Methylorubrum</taxon>
    </lineage>
</organism>
<proteinExistence type="predicted"/>
<evidence type="ECO:0000313" key="2">
    <source>
        <dbReference type="EMBL" id="ACB79088.1"/>
    </source>
</evidence>
<feature type="compositionally biased region" description="Basic and acidic residues" evidence="1">
    <location>
        <begin position="28"/>
        <end position="38"/>
    </location>
</feature>